<feature type="region of interest" description="Disordered" evidence="9">
    <location>
        <begin position="855"/>
        <end position="886"/>
    </location>
</feature>
<feature type="region of interest" description="Disordered" evidence="9">
    <location>
        <begin position="1196"/>
        <end position="1221"/>
    </location>
</feature>
<evidence type="ECO:0000259" key="11">
    <source>
        <dbReference type="Pfam" id="PF10377"/>
    </source>
</evidence>
<sequence>MSLNIFLSHSGQRYVVGTDQIPSPDALKQWIASSVDVPVSRQILMTAQGKNVKQQHLVDQSNIFIYDKRFLLGDENAATDYGNDTSISSLSETPAELEDETDLVSWQKLFKSRRAWALEAVDIVKNLSEKSSQLSEACENIDRSTNVALDNLKNHVSSLHSLFEKTQAWAHDTLHEHADMLREWHGMAHTLKELPIRDDIGRLLTPAAAETGQTDVAGTMYTLLDQRALDQANSTLGTSTKAFESQVEDVEQAMDRLNNEADNVSSMVRIEWPSMDAGSLLEEAETLFKKVDGDYNDVLKAASDNRAISKISRVAADHTKSLLPGLQEVVEESIQSFENTRSHKNNLSKICFRALREISKVQSTLAGLQGQVSTLSLTEEGQHSLETLDRVFRLPSVYGSVLIEAIRRSEWNDKTVADLKLFKDELSQHKDDELRRRKKWANSMSGFLSKETATINAMSDFTFSTPSNPWPFVSRDEIFSYIDDLRALEINDAVEQITQGLRDLDSPAKSRRPRPRPFKNGSIHDSMQGSFMRNGDDRRVLQDEKTRLEDKVRASESRIRKLEDLLHRQSQMGRPTSGMFNPITDFSQPPPSPGPESSRPFDPPSRRSSVSVRRMSNQNPDEKVMVQRIVSLEAEVNKLRQEAHAERRASDQHREKMQEAELVKQDLMANFESQRQEFDDERQRLEDDNHELKIRFEELEEELDRVVGSRDHERSKQDQSITHFRSELERLRKTSNQELDQLREVKDALEHDLAAQREKSSHVDQQLHRLREERSNLQTRNMSLANDLKKLEGLQQDLLGTLQSVHEHLSPAGSAPDDPRRLVNALEVLAEGAAFHARGLDDQIQLANAQSKASEEKIEHLETQLQKAHSSKEDQESRLGQKDEQLRQVQHTLETVRKEFEEEKAQVEKLEDKFAAGETGSDALKARLLEEERHVEELTHAKDKSEVQVEVLQQNLRSLREDVDKFEQAQEKLRMRLSAREKKAKALSERLFQHYDRMIRMLENFGWSISKENNSLAIQRTSRINASQILGSEVGIPMKRQISGSLPVQHYTDSNDAQTIYWTSEEDPQAEDARYEAFIAALSKLDLDATVEMITKRYKDVEATARKYHKDARNTREKNHRLNSEAHDKIAYRGFKEGDLALFLPTRNQATRPWAAFNVGAPHYFLREQDTHRLQSRDWLLARINTVEERVVDLSRSMGNASTKANAEASEGDGASLQSIDDNPFELSDGLRWYLIDAVEEKPGAPSTPGLGKSTVAASVIDVKAHMGRRASGGKDFEKATSSAVNAAKTLHKSLDSRRSSEASRKSAGGPPLRTSASNSSAVAPLTTAGTDGEAEGTMSPVVPTIRPSESSLREQGQAREDARLFDVARDRRPALNRAPNSEGSRSIPAKQSTVESPQKQQKPWDRLFSFQYQA</sequence>
<evidence type="ECO:0000256" key="6">
    <source>
        <dbReference type="ARBA" id="ARBA00023054"/>
    </source>
</evidence>
<evidence type="ECO:0000256" key="5">
    <source>
        <dbReference type="ARBA" id="ARBA00023006"/>
    </source>
</evidence>
<dbReference type="InterPro" id="IPR019460">
    <property type="entry name" value="Atg11_C"/>
</dbReference>
<name>A0ABR0RHE4_9EURO</name>
<feature type="region of interest" description="Disordered" evidence="9">
    <location>
        <begin position="501"/>
        <end position="621"/>
    </location>
</feature>
<keyword evidence="7" id="KW-0926">Vacuole</keyword>
<proteinExistence type="inferred from homology"/>
<evidence type="ECO:0000256" key="2">
    <source>
        <dbReference type="ARBA" id="ARBA00013804"/>
    </source>
</evidence>
<dbReference type="PANTHER" id="PTHR13222">
    <property type="entry name" value="RB1-INDUCIBLE COILED-COIL"/>
    <property type="match status" value="1"/>
</dbReference>
<comment type="subunit">
    <text evidence="7">Homodimer.</text>
</comment>
<feature type="coiled-coil region" evidence="8">
    <location>
        <begin position="240"/>
        <end position="267"/>
    </location>
</feature>
<feature type="region of interest" description="Disordered" evidence="9">
    <location>
        <begin position="1291"/>
        <end position="1415"/>
    </location>
</feature>
<dbReference type="EMBL" id="JAVHJV010000009">
    <property type="protein sequence ID" value="KAK5940049.1"/>
    <property type="molecule type" value="Genomic_DNA"/>
</dbReference>
<comment type="subcellular location">
    <subcellularLocation>
        <location evidence="7">Preautophagosomal structure membrane</location>
        <topology evidence="7">Peripheral membrane protein</topology>
    </subcellularLocation>
    <subcellularLocation>
        <location evidence="7">Vacuole membrane</location>
        <topology evidence="7">Peripheral membrane protein</topology>
    </subcellularLocation>
    <text evidence="7">During pexophagy, accumulates in the vacuolar membrane region, where the peroxisomes contact the vacuole.</text>
</comment>
<evidence type="ECO:0000313" key="13">
    <source>
        <dbReference type="Proteomes" id="UP001334248"/>
    </source>
</evidence>
<evidence type="ECO:0000256" key="3">
    <source>
        <dbReference type="ARBA" id="ARBA00022448"/>
    </source>
</evidence>
<feature type="domain" description="Autophagy protein ATG17-like" evidence="10">
    <location>
        <begin position="105"/>
        <end position="448"/>
    </location>
</feature>
<feature type="compositionally biased region" description="Low complexity" evidence="9">
    <location>
        <begin position="1327"/>
        <end position="1338"/>
    </location>
</feature>
<feature type="coiled-coil region" evidence="8">
    <location>
        <begin position="622"/>
        <end position="794"/>
    </location>
</feature>
<feature type="compositionally biased region" description="Low complexity" evidence="9">
    <location>
        <begin position="595"/>
        <end position="616"/>
    </location>
</feature>
<evidence type="ECO:0000259" key="10">
    <source>
        <dbReference type="Pfam" id="PF04108"/>
    </source>
</evidence>
<dbReference type="Gene3D" id="1.10.287.1490">
    <property type="match status" value="1"/>
</dbReference>
<dbReference type="RefSeq" id="XP_064728139.1">
    <property type="nucleotide sequence ID" value="XM_064875875.1"/>
</dbReference>
<comment type="similarity">
    <text evidence="1 7">Belongs to the ATG11 family.</text>
</comment>
<dbReference type="PANTHER" id="PTHR13222:SF1">
    <property type="entry name" value="RB1-INDUCIBLE COILED-COIL PROTEIN 1"/>
    <property type="match status" value="1"/>
</dbReference>
<keyword evidence="7" id="KW-0472">Membrane</keyword>
<feature type="compositionally biased region" description="Basic and acidic residues" evidence="9">
    <location>
        <begin position="1357"/>
        <end position="1374"/>
    </location>
</feature>
<comment type="caution">
    <text evidence="12">The sequence shown here is derived from an EMBL/GenBank/DDBJ whole genome shotgun (WGS) entry which is preliminary data.</text>
</comment>
<keyword evidence="4 7" id="KW-0653">Protein transport</keyword>
<evidence type="ECO:0000256" key="4">
    <source>
        <dbReference type="ARBA" id="ARBA00022927"/>
    </source>
</evidence>
<dbReference type="Proteomes" id="UP001334248">
    <property type="component" value="Unassembled WGS sequence"/>
</dbReference>
<gene>
    <name evidence="12" type="primary">ATG11</name>
    <name evidence="12" type="ORF">PMZ80_007467</name>
</gene>
<protein>
    <recommendedName>
        <fullName evidence="2 7">Autophagy-related protein 11</fullName>
    </recommendedName>
</protein>
<feature type="domain" description="Autophagy-related protein 11 C-terminal" evidence="11">
    <location>
        <begin position="1092"/>
        <end position="1239"/>
    </location>
</feature>
<feature type="compositionally biased region" description="Polar residues" evidence="9">
    <location>
        <begin position="1379"/>
        <end position="1402"/>
    </location>
</feature>
<reference evidence="12 13" key="1">
    <citation type="journal article" date="2023" name="Res Sq">
        <title>Genomic and morphological characterization of Knufia obscura isolated from the Mars 2020 spacecraft assembly facility.</title>
        <authorList>
            <person name="Chander A.M."/>
            <person name="Teixeira M.M."/>
            <person name="Singh N.K."/>
            <person name="Williams M.P."/>
            <person name="Parker C.W."/>
            <person name="Leo P."/>
            <person name="Stajich J.E."/>
            <person name="Torok T."/>
            <person name="Tighe S."/>
            <person name="Mason C.E."/>
            <person name="Venkateswaran K."/>
        </authorList>
    </citation>
    <scope>NUCLEOTIDE SEQUENCE [LARGE SCALE GENOMIC DNA]</scope>
    <source>
        <strain evidence="12 13">CCFEE 5817</strain>
    </source>
</reference>
<dbReference type="Pfam" id="PF04108">
    <property type="entry name" value="ATG17_like"/>
    <property type="match status" value="1"/>
</dbReference>
<comment type="function">
    <text evidence="7">Involved in cytoplasm to vacuole transport (Cvt), pexophagy, mitophagy and nucleophagy. Recruits mitochondria for their selective degradation via autophagy (mitophagy) during starvation. Works as scaffold proteins that recruit ATG proteins to the pre-autophagosome (PAS), the site of vesicle/autophagosome formation. Required for the Cvt vesicles completion.</text>
</comment>
<organism evidence="12 13">
    <name type="scientific">Knufia obscura</name>
    <dbReference type="NCBI Taxonomy" id="1635080"/>
    <lineage>
        <taxon>Eukaryota</taxon>
        <taxon>Fungi</taxon>
        <taxon>Dikarya</taxon>
        <taxon>Ascomycota</taxon>
        <taxon>Pezizomycotina</taxon>
        <taxon>Eurotiomycetes</taxon>
        <taxon>Chaetothyriomycetidae</taxon>
        <taxon>Chaetothyriales</taxon>
        <taxon>Trichomeriaceae</taxon>
        <taxon>Knufia</taxon>
    </lineage>
</organism>
<dbReference type="InterPro" id="IPR040040">
    <property type="entry name" value="ATG11"/>
</dbReference>
<evidence type="ECO:0000256" key="7">
    <source>
        <dbReference type="RuleBase" id="RU367075"/>
    </source>
</evidence>
<dbReference type="GeneID" id="90000916"/>
<evidence type="ECO:0000313" key="12">
    <source>
        <dbReference type="EMBL" id="KAK5940049.1"/>
    </source>
</evidence>
<evidence type="ECO:0000256" key="9">
    <source>
        <dbReference type="SAM" id="MobiDB-lite"/>
    </source>
</evidence>
<keyword evidence="3 7" id="KW-0813">Transport</keyword>
<accession>A0ABR0RHE4</accession>
<feature type="compositionally biased region" description="Basic and acidic residues" evidence="9">
    <location>
        <begin position="870"/>
        <end position="886"/>
    </location>
</feature>
<keyword evidence="6 8" id="KW-0175">Coiled coil</keyword>
<evidence type="ECO:0000256" key="1">
    <source>
        <dbReference type="ARBA" id="ARBA00009729"/>
    </source>
</evidence>
<dbReference type="Pfam" id="PF10377">
    <property type="entry name" value="ATG11"/>
    <property type="match status" value="1"/>
</dbReference>
<feature type="compositionally biased region" description="Basic and acidic residues" evidence="9">
    <location>
        <begin position="1293"/>
        <end position="1305"/>
    </location>
</feature>
<feature type="compositionally biased region" description="Basic and acidic residues" evidence="9">
    <location>
        <begin position="534"/>
        <end position="567"/>
    </location>
</feature>
<dbReference type="InterPro" id="IPR045326">
    <property type="entry name" value="ATG17-like_dom"/>
</dbReference>
<keyword evidence="5 7" id="KW-0072">Autophagy</keyword>
<keyword evidence="13" id="KW-1185">Reference proteome</keyword>
<evidence type="ECO:0000256" key="8">
    <source>
        <dbReference type="SAM" id="Coils"/>
    </source>
</evidence>